<accession>A0A8S4GBU0</accession>
<keyword evidence="4" id="KW-1185">Reference proteome</keyword>
<feature type="compositionally biased region" description="Basic and acidic residues" evidence="1">
    <location>
        <begin position="1026"/>
        <end position="1035"/>
    </location>
</feature>
<evidence type="ECO:0000313" key="3">
    <source>
        <dbReference type="EMBL" id="CAG9137619.1"/>
    </source>
</evidence>
<evidence type="ECO:0000259" key="2">
    <source>
        <dbReference type="Pfam" id="PF00078"/>
    </source>
</evidence>
<organism evidence="3 4">
    <name type="scientific">Plutella xylostella</name>
    <name type="common">Diamondback moth</name>
    <name type="synonym">Plutella maculipennis</name>
    <dbReference type="NCBI Taxonomy" id="51655"/>
    <lineage>
        <taxon>Eukaryota</taxon>
        <taxon>Metazoa</taxon>
        <taxon>Ecdysozoa</taxon>
        <taxon>Arthropoda</taxon>
        <taxon>Hexapoda</taxon>
        <taxon>Insecta</taxon>
        <taxon>Pterygota</taxon>
        <taxon>Neoptera</taxon>
        <taxon>Endopterygota</taxon>
        <taxon>Lepidoptera</taxon>
        <taxon>Glossata</taxon>
        <taxon>Ditrysia</taxon>
        <taxon>Yponomeutoidea</taxon>
        <taxon>Plutellidae</taxon>
        <taxon>Plutella</taxon>
    </lineage>
</organism>
<feature type="region of interest" description="Disordered" evidence="1">
    <location>
        <begin position="1026"/>
        <end position="1062"/>
    </location>
</feature>
<proteinExistence type="predicted"/>
<dbReference type="CDD" id="cd01644">
    <property type="entry name" value="RT_pepA17"/>
    <property type="match status" value="1"/>
</dbReference>
<dbReference type="InterPro" id="IPR000477">
    <property type="entry name" value="RT_dom"/>
</dbReference>
<dbReference type="PANTHER" id="PTHR47331">
    <property type="entry name" value="PHD-TYPE DOMAIN-CONTAINING PROTEIN"/>
    <property type="match status" value="1"/>
</dbReference>
<dbReference type="SUPFAM" id="SSF56672">
    <property type="entry name" value="DNA/RNA polymerases"/>
    <property type="match status" value="1"/>
</dbReference>
<dbReference type="Gene3D" id="4.10.60.10">
    <property type="entry name" value="Zinc finger, CCHC-type"/>
    <property type="match status" value="1"/>
</dbReference>
<gene>
    <name evidence="3" type="ORF">PLXY2_LOCUS15878</name>
</gene>
<feature type="region of interest" description="Disordered" evidence="1">
    <location>
        <begin position="972"/>
        <end position="995"/>
    </location>
</feature>
<dbReference type="Proteomes" id="UP000653454">
    <property type="component" value="Unassembled WGS sequence"/>
</dbReference>
<dbReference type="Gene3D" id="3.30.70.270">
    <property type="match status" value="1"/>
</dbReference>
<sequence>MESHKLWEQSLGSSTDIATFTQLSAFLETRFRSMEMMSTSQISHQKEYTRTTPQTQKPTFVKTFVTEENTIDCTYCHQNHYICHCKEFAALDVAQRHEFVKENEICFNCLVKGHRLKDCRSSTSCWKCGRRHHTLLHIKYDNVKTAQQEPEKDEAVTLKTETITGRCHSAQVLLATALISVVSKSGETHTLRALIDQASQASFITEAAAQLLGLDRTYVNGKITGISDTSVISTKSMVKLTLLSTTEQAEFTTNAYVLKKLSSLLPAQELSKDAWPTHECMKLADPQYYKPGSIDVLLGAEVHAQIIQDGIKRHNSLIALNSRLGWIISGKVTQTNVQPHNIVVAHTKMEVDQLLRQFWEIEEYIPHKKPMTKEEIQCEEHFKKTHTREAGRYVVSLPFKDETSPEKHLGDSKPLAVQRLLQLEKRFKRRPELKVEYSNFLTNYEDQSHMEKVPETEKQRLDGKKPYYLPHHAVIRESSTSTKLRVVFDGSAKPVKGNSINEELLIGPPLQQDIRDLVTRWRQHKYCLVADIKQMYRQIRITKDDSDYQRILWRETPDEPISEYRLLTVTYGTSCAPFLAIRTLHQLASDECEEFPEEAAILKTDMYMDDLLTGASTEEHAVILQKRMTQLLSRGGLPLHKWSSNSELVMSKIPESVKDSQSEVNIKVDHSIKALGIKWQPKSDNFEMKIVMDTNENMITKRNVLAMIAKTFDPLGWIAPCIIVLKIFMQKLWLAGLTWDNELTEELKKEWLTYLDNFIHMEPIQLPRWMEISESTTTIELHGFSDASMHAMGAVVYCRVVDSTGAIKITMIAAKSKVAPVKTISMPRLELCGAVLLSKLLYDTKTSLKIKDNCVFAWTDSTIVLAWLRKNPNSWTTFVANRTTEILNVTNSSQWNHVTSENNPADYASRGLSPKEIQEAELWWEGPPFLKQHVEINCPPFVEPENCKCRAQRGHSSSTSYPKIKLAERSEAFDKAERSEAKQSKSSYHKPWRAERSEAKHFKTLYHNRRIAERSEAIQLKYNLTVKEEPSEARQNKSKHHTANPGAPSEAKQHHSNPRQHN</sequence>
<evidence type="ECO:0000256" key="1">
    <source>
        <dbReference type="SAM" id="MobiDB-lite"/>
    </source>
</evidence>
<dbReference type="InterPro" id="IPR043128">
    <property type="entry name" value="Rev_trsase/Diguanyl_cyclase"/>
</dbReference>
<dbReference type="GO" id="GO:0008270">
    <property type="term" value="F:zinc ion binding"/>
    <property type="evidence" value="ECO:0007669"/>
    <property type="project" value="InterPro"/>
</dbReference>
<dbReference type="Gene3D" id="3.10.10.10">
    <property type="entry name" value="HIV Type 1 Reverse Transcriptase, subunit A, domain 1"/>
    <property type="match status" value="1"/>
</dbReference>
<dbReference type="GO" id="GO:0071897">
    <property type="term" value="P:DNA biosynthetic process"/>
    <property type="evidence" value="ECO:0007669"/>
    <property type="project" value="UniProtKB-ARBA"/>
</dbReference>
<dbReference type="GO" id="GO:0003676">
    <property type="term" value="F:nucleic acid binding"/>
    <property type="evidence" value="ECO:0007669"/>
    <property type="project" value="InterPro"/>
</dbReference>
<dbReference type="InterPro" id="IPR043502">
    <property type="entry name" value="DNA/RNA_pol_sf"/>
</dbReference>
<feature type="compositionally biased region" description="Basic and acidic residues" evidence="1">
    <location>
        <begin position="972"/>
        <end position="983"/>
    </location>
</feature>
<dbReference type="EMBL" id="CAJHNJ030000367">
    <property type="protein sequence ID" value="CAG9137619.1"/>
    <property type="molecule type" value="Genomic_DNA"/>
</dbReference>
<comment type="caution">
    <text evidence="3">The sequence shown here is derived from an EMBL/GenBank/DDBJ whole genome shotgun (WGS) entry which is preliminary data.</text>
</comment>
<dbReference type="InterPro" id="IPR036875">
    <property type="entry name" value="Znf_CCHC_sf"/>
</dbReference>
<dbReference type="Pfam" id="PF00078">
    <property type="entry name" value="RVT_1"/>
    <property type="match status" value="1"/>
</dbReference>
<evidence type="ECO:0000313" key="4">
    <source>
        <dbReference type="Proteomes" id="UP000653454"/>
    </source>
</evidence>
<name>A0A8S4GBU0_PLUXY</name>
<dbReference type="SUPFAM" id="SSF57756">
    <property type="entry name" value="Retrovirus zinc finger-like domains"/>
    <property type="match status" value="1"/>
</dbReference>
<dbReference type="Pfam" id="PF05380">
    <property type="entry name" value="Peptidase_A17"/>
    <property type="match status" value="1"/>
</dbReference>
<dbReference type="InterPro" id="IPR008042">
    <property type="entry name" value="Retrotrans_Pao"/>
</dbReference>
<feature type="domain" description="Reverse transcriptase" evidence="2">
    <location>
        <begin position="513"/>
        <end position="640"/>
    </location>
</feature>
<dbReference type="AlphaFoldDB" id="A0A8S4GBU0"/>
<dbReference type="PANTHER" id="PTHR47331:SF5">
    <property type="entry name" value="RIBONUCLEASE H"/>
    <property type="match status" value="1"/>
</dbReference>
<reference evidence="3" key="1">
    <citation type="submission" date="2020-11" db="EMBL/GenBank/DDBJ databases">
        <authorList>
            <person name="Whiteford S."/>
        </authorList>
    </citation>
    <scope>NUCLEOTIDE SEQUENCE</scope>
</reference>
<protein>
    <submittedName>
        <fullName evidence="3">(diamondback moth) hypothetical protein</fullName>
    </submittedName>
</protein>